<proteinExistence type="predicted"/>
<comment type="caution">
    <text evidence="1">The sequence shown here is derived from an EMBL/GenBank/DDBJ whole genome shotgun (WGS) entry which is preliminary data.</text>
</comment>
<sequence length="422" mass="45415">MEAAATVSSTRKRSSADKSRGRRSKVGESEHGTASSPSGAAEVCGDNKGAPPPVASKVPHSTARQGGVRSPPRRSENAGRNETFGDNQQEETEAVQQQSVQATSAVVAPQVLPSAPLDAPNEVHGGGYAESKESRPTEMASPAPQEMPSAPVDIGGETVVGCAYGWEEIKTNEPTAPPTFLTDSYDDPCGFPATHSAPTTQAQLSNHQVTTSLAPTACGFDVLGRSRDIGRHYPEISGIFDHRAAATPLSEDQVLRLYGGTWLTRREEVVAEFVSLNQEKNLNSHALYVLLANYLRARQLLSETTSLVEKFRDEVAKCESLVWDMKSASVTVTGTCGDGRAVSATRHFNRAEYNSRVASRLASCSQQMLTLLKERHVVYMHNVGTLKVQIDYHIQLVVGRAPLGNVQNSTPIIFKVHPGTKV</sequence>
<organism evidence="1 2">
    <name type="scientific">Hyalomma asiaticum</name>
    <name type="common">Tick</name>
    <dbReference type="NCBI Taxonomy" id="266040"/>
    <lineage>
        <taxon>Eukaryota</taxon>
        <taxon>Metazoa</taxon>
        <taxon>Ecdysozoa</taxon>
        <taxon>Arthropoda</taxon>
        <taxon>Chelicerata</taxon>
        <taxon>Arachnida</taxon>
        <taxon>Acari</taxon>
        <taxon>Parasitiformes</taxon>
        <taxon>Ixodida</taxon>
        <taxon>Ixodoidea</taxon>
        <taxon>Ixodidae</taxon>
        <taxon>Hyalomminae</taxon>
        <taxon>Hyalomma</taxon>
    </lineage>
</organism>
<reference evidence="1" key="1">
    <citation type="submission" date="2020-05" db="EMBL/GenBank/DDBJ databases">
        <title>Large-scale comparative analyses of tick genomes elucidate their genetic diversity and vector capacities.</title>
        <authorList>
            <person name="Jia N."/>
            <person name="Wang J."/>
            <person name="Shi W."/>
            <person name="Du L."/>
            <person name="Sun Y."/>
            <person name="Zhan W."/>
            <person name="Jiang J."/>
            <person name="Wang Q."/>
            <person name="Zhang B."/>
            <person name="Ji P."/>
            <person name="Sakyi L.B."/>
            <person name="Cui X."/>
            <person name="Yuan T."/>
            <person name="Jiang B."/>
            <person name="Yang W."/>
            <person name="Lam T.T.-Y."/>
            <person name="Chang Q."/>
            <person name="Ding S."/>
            <person name="Wang X."/>
            <person name="Zhu J."/>
            <person name="Ruan X."/>
            <person name="Zhao L."/>
            <person name="Wei J."/>
            <person name="Que T."/>
            <person name="Du C."/>
            <person name="Cheng J."/>
            <person name="Dai P."/>
            <person name="Han X."/>
            <person name="Huang E."/>
            <person name="Gao Y."/>
            <person name="Liu J."/>
            <person name="Shao H."/>
            <person name="Ye R."/>
            <person name="Li L."/>
            <person name="Wei W."/>
            <person name="Wang X."/>
            <person name="Wang C."/>
            <person name="Yang T."/>
            <person name="Huo Q."/>
            <person name="Li W."/>
            <person name="Guo W."/>
            <person name="Chen H."/>
            <person name="Zhou L."/>
            <person name="Ni X."/>
            <person name="Tian J."/>
            <person name="Zhou Y."/>
            <person name="Sheng Y."/>
            <person name="Liu T."/>
            <person name="Pan Y."/>
            <person name="Xia L."/>
            <person name="Li J."/>
            <person name="Zhao F."/>
            <person name="Cao W."/>
        </authorList>
    </citation>
    <scope>NUCLEOTIDE SEQUENCE</scope>
    <source>
        <strain evidence="1">Hyas-2018</strain>
    </source>
</reference>
<gene>
    <name evidence="1" type="ORF">HPB50_017632</name>
</gene>
<dbReference type="Proteomes" id="UP000821845">
    <property type="component" value="Chromosome 9"/>
</dbReference>
<keyword evidence="2" id="KW-1185">Reference proteome</keyword>
<dbReference type="EMBL" id="CM023489">
    <property type="protein sequence ID" value="KAH6922680.1"/>
    <property type="molecule type" value="Genomic_DNA"/>
</dbReference>
<evidence type="ECO:0000313" key="1">
    <source>
        <dbReference type="EMBL" id="KAH6922680.1"/>
    </source>
</evidence>
<evidence type="ECO:0000313" key="2">
    <source>
        <dbReference type="Proteomes" id="UP000821845"/>
    </source>
</evidence>
<protein>
    <submittedName>
        <fullName evidence="1">Uncharacterized protein</fullName>
    </submittedName>
</protein>
<name>A0ACB7RJZ5_HYAAI</name>
<accession>A0ACB7RJZ5</accession>